<evidence type="ECO:0000313" key="2">
    <source>
        <dbReference type="Proteomes" id="UP001148125"/>
    </source>
</evidence>
<reference evidence="1" key="1">
    <citation type="submission" date="2024-05" db="EMBL/GenBank/DDBJ databases">
        <title>Alkalihalobacillus sp. strain MEB203 novel alkaliphilic bacterium from Lonar Lake, India.</title>
        <authorList>
            <person name="Joshi A."/>
            <person name="Thite S."/>
            <person name="Mengade P."/>
        </authorList>
    </citation>
    <scope>NUCLEOTIDE SEQUENCE</scope>
    <source>
        <strain evidence="1">MEB 203</strain>
    </source>
</reference>
<protein>
    <submittedName>
        <fullName evidence="1">Uncharacterized protein</fullName>
    </submittedName>
</protein>
<organism evidence="1 2">
    <name type="scientific">Alkalihalobacterium chitinilyticum</name>
    <dbReference type="NCBI Taxonomy" id="2980103"/>
    <lineage>
        <taxon>Bacteria</taxon>
        <taxon>Bacillati</taxon>
        <taxon>Bacillota</taxon>
        <taxon>Bacilli</taxon>
        <taxon>Bacillales</taxon>
        <taxon>Bacillaceae</taxon>
        <taxon>Alkalihalobacterium</taxon>
    </lineage>
</organism>
<comment type="caution">
    <text evidence="1">The sequence shown here is derived from an EMBL/GenBank/DDBJ whole genome shotgun (WGS) entry which is preliminary data.</text>
</comment>
<keyword evidence="2" id="KW-1185">Reference proteome</keyword>
<dbReference type="EMBL" id="JAOTPO010000010">
    <property type="protein sequence ID" value="MDE5414613.1"/>
    <property type="molecule type" value="Genomic_DNA"/>
</dbReference>
<gene>
    <name evidence="1" type="ORF">N7Z68_14640</name>
</gene>
<sequence length="71" mass="7958">MFLLRIKVNDVPIEIFYGAKLKHALLKADEALYKKVKLGKAVIKDQEGNVTEINGAVGDGFSYYVKEVDSR</sequence>
<name>A0ABT5VJI8_9BACI</name>
<proteinExistence type="predicted"/>
<evidence type="ECO:0000313" key="1">
    <source>
        <dbReference type="EMBL" id="MDE5414613.1"/>
    </source>
</evidence>
<dbReference type="Proteomes" id="UP001148125">
    <property type="component" value="Unassembled WGS sequence"/>
</dbReference>
<accession>A0ABT5VJI8</accession>